<sequence length="436" mass="46002">MENDTAGVTQHKLAVAPNGKAVSAWLEDRSTSTQSLYSVHARAYSPDTGWGAVAAYNVTGTNGAGKPQIAINSNGDAILVWVQISATQGITRDFNIASVRYSATTGTWDAAPTNILGVNEIPRAYDVDMDSHAVTLDDAGNSFYAIANRTIFDEPDGAWYKQYRNGTWTPTTRFLAGASSEGKEIALVAAPNGATATALWKQYDNNASKYRILASEYRDGSGWTAGHAVDGDLARSYGPARIAIAANGDTTAVWEASTTGGTRTDIYAARLTSSGWSTPTIITASALGRDGYLADLCSDAAGNAVMLTLPFDLGQVAAQRFNVATGWGAPERVPADDQAFIVPQASVACNTKGDAMVSYRAALGADNSYQLWARPFVAGTGWGTPSQLISLSSASGLTLTTPVVGLDDSLRALTLWRQDQQAGVNSPKDLWGSSFR</sequence>
<protein>
    <recommendedName>
        <fullName evidence="3">BNR repeat-containing family member</fullName>
    </recommendedName>
</protein>
<dbReference type="SUPFAM" id="SSF89372">
    <property type="entry name" value="Fucose-specific lectin"/>
    <property type="match status" value="1"/>
</dbReference>
<dbReference type="Proteomes" id="UP001267710">
    <property type="component" value="Unassembled WGS sequence"/>
</dbReference>
<organism evidence="1 2">
    <name type="scientific">Paracidovorax wautersii</name>
    <dbReference type="NCBI Taxonomy" id="1177982"/>
    <lineage>
        <taxon>Bacteria</taxon>
        <taxon>Pseudomonadati</taxon>
        <taxon>Pseudomonadota</taxon>
        <taxon>Betaproteobacteria</taxon>
        <taxon>Burkholderiales</taxon>
        <taxon>Comamonadaceae</taxon>
        <taxon>Paracidovorax</taxon>
    </lineage>
</organism>
<evidence type="ECO:0000313" key="1">
    <source>
        <dbReference type="EMBL" id="MDR6215218.1"/>
    </source>
</evidence>
<proteinExistence type="predicted"/>
<dbReference type="RefSeq" id="WP_309829654.1">
    <property type="nucleotide sequence ID" value="NZ_JAVIZX010000001.1"/>
</dbReference>
<dbReference type="EMBL" id="JAVIZX010000001">
    <property type="protein sequence ID" value="MDR6215218.1"/>
    <property type="molecule type" value="Genomic_DNA"/>
</dbReference>
<reference evidence="1 2" key="1">
    <citation type="submission" date="2023-08" db="EMBL/GenBank/DDBJ databases">
        <title>Functional and genomic diversity of the sorghum phyllosphere microbiome.</title>
        <authorList>
            <person name="Shade A."/>
        </authorList>
    </citation>
    <scope>NUCLEOTIDE SEQUENCE [LARGE SCALE GENOMIC DNA]</scope>
    <source>
        <strain evidence="1 2">SORGH_AS_0335</strain>
    </source>
</reference>
<evidence type="ECO:0008006" key="3">
    <source>
        <dbReference type="Google" id="ProtNLM"/>
    </source>
</evidence>
<accession>A0ABU1IFJ5</accession>
<gene>
    <name evidence="1" type="ORF">QE399_002907</name>
</gene>
<comment type="caution">
    <text evidence="1">The sequence shown here is derived from an EMBL/GenBank/DDBJ whole genome shotgun (WGS) entry which is preliminary data.</text>
</comment>
<keyword evidence="2" id="KW-1185">Reference proteome</keyword>
<name>A0ABU1IFJ5_9BURK</name>
<evidence type="ECO:0000313" key="2">
    <source>
        <dbReference type="Proteomes" id="UP001267710"/>
    </source>
</evidence>